<feature type="transmembrane region" description="Helical" evidence="6">
    <location>
        <begin position="161"/>
        <end position="179"/>
    </location>
</feature>
<feature type="transmembrane region" description="Helical" evidence="6">
    <location>
        <begin position="124"/>
        <end position="149"/>
    </location>
</feature>
<protein>
    <submittedName>
        <fullName evidence="8">MFS transporter</fullName>
    </submittedName>
</protein>
<dbReference type="RefSeq" id="WP_281840253.1">
    <property type="nucleotide sequence ID" value="NZ_BROH01000001.1"/>
</dbReference>
<dbReference type="InterPro" id="IPR011701">
    <property type="entry name" value="MFS"/>
</dbReference>
<feature type="transmembrane region" description="Helical" evidence="6">
    <location>
        <begin position="296"/>
        <end position="319"/>
    </location>
</feature>
<keyword evidence="3 6" id="KW-0812">Transmembrane</keyword>
<evidence type="ECO:0000259" key="7">
    <source>
        <dbReference type="PROSITE" id="PS50850"/>
    </source>
</evidence>
<feature type="transmembrane region" description="Helical" evidence="6">
    <location>
        <begin position="43"/>
        <end position="62"/>
    </location>
</feature>
<keyword evidence="2" id="KW-1003">Cell membrane</keyword>
<evidence type="ECO:0000256" key="2">
    <source>
        <dbReference type="ARBA" id="ARBA00022475"/>
    </source>
</evidence>
<feature type="domain" description="Major facilitator superfamily (MFS) profile" evidence="7">
    <location>
        <begin position="4"/>
        <end position="393"/>
    </location>
</feature>
<evidence type="ECO:0000256" key="1">
    <source>
        <dbReference type="ARBA" id="ARBA00004651"/>
    </source>
</evidence>
<dbReference type="PANTHER" id="PTHR43124">
    <property type="entry name" value="PURINE EFFLUX PUMP PBUE"/>
    <property type="match status" value="1"/>
</dbReference>
<gene>
    <name evidence="8" type="ORF">STA1M1_01560</name>
</gene>
<dbReference type="InterPro" id="IPR036259">
    <property type="entry name" value="MFS_trans_sf"/>
</dbReference>
<evidence type="ECO:0000256" key="4">
    <source>
        <dbReference type="ARBA" id="ARBA00022989"/>
    </source>
</evidence>
<feature type="transmembrane region" description="Helical" evidence="6">
    <location>
        <begin position="331"/>
        <end position="354"/>
    </location>
</feature>
<feature type="transmembrane region" description="Helical" evidence="6">
    <location>
        <begin position="69"/>
        <end position="89"/>
    </location>
</feature>
<dbReference type="EMBL" id="BROH01000001">
    <property type="protein sequence ID" value="GKY86287.1"/>
    <property type="molecule type" value="Genomic_DNA"/>
</dbReference>
<keyword evidence="4 6" id="KW-1133">Transmembrane helix</keyword>
<dbReference type="PANTHER" id="PTHR43124:SF3">
    <property type="entry name" value="CHLORAMPHENICOL EFFLUX PUMP RV0191"/>
    <property type="match status" value="1"/>
</dbReference>
<reference evidence="8" key="1">
    <citation type="journal article" date="2023" name="Int. J. Syst. Evol. Microbiol.">
        <title>Sinisalibacter aestuarii sp. nov., isolated from estuarine sediment of the Arakawa River.</title>
        <authorList>
            <person name="Arafat S.T."/>
            <person name="Hirano S."/>
            <person name="Sato A."/>
            <person name="Takeuchi K."/>
            <person name="Yasuda T."/>
            <person name="Terahara T."/>
            <person name="Hamada M."/>
            <person name="Kobayashi T."/>
        </authorList>
    </citation>
    <scope>NUCLEOTIDE SEQUENCE</scope>
    <source>
        <strain evidence="8">B-399</strain>
    </source>
</reference>
<keyword evidence="5 6" id="KW-0472">Membrane</keyword>
<evidence type="ECO:0000313" key="8">
    <source>
        <dbReference type="EMBL" id="GKY86287.1"/>
    </source>
</evidence>
<comment type="caution">
    <text evidence="8">The sequence shown here is derived from an EMBL/GenBank/DDBJ whole genome shotgun (WGS) entry which is preliminary data.</text>
</comment>
<dbReference type="Proteomes" id="UP001144205">
    <property type="component" value="Unassembled WGS sequence"/>
</dbReference>
<dbReference type="InterPro" id="IPR050189">
    <property type="entry name" value="MFS_Efflux_Transporters"/>
</dbReference>
<evidence type="ECO:0000256" key="3">
    <source>
        <dbReference type="ARBA" id="ARBA00022692"/>
    </source>
</evidence>
<feature type="transmembrane region" description="Helical" evidence="6">
    <location>
        <begin position="95"/>
        <end position="117"/>
    </location>
</feature>
<organism evidence="8 9">
    <name type="scientific">Sinisalibacter aestuarii</name>
    <dbReference type="NCBI Taxonomy" id="2949426"/>
    <lineage>
        <taxon>Bacteria</taxon>
        <taxon>Pseudomonadati</taxon>
        <taxon>Pseudomonadota</taxon>
        <taxon>Alphaproteobacteria</taxon>
        <taxon>Rhodobacterales</taxon>
        <taxon>Roseobacteraceae</taxon>
        <taxon>Sinisalibacter</taxon>
    </lineage>
</organism>
<name>A0ABQ5LQE7_9RHOB</name>
<accession>A0ABQ5LQE7</accession>
<proteinExistence type="predicted"/>
<keyword evidence="9" id="KW-1185">Reference proteome</keyword>
<feature type="transmembrane region" description="Helical" evidence="6">
    <location>
        <begin position="199"/>
        <end position="218"/>
    </location>
</feature>
<dbReference type="SUPFAM" id="SSF103473">
    <property type="entry name" value="MFS general substrate transporter"/>
    <property type="match status" value="1"/>
</dbReference>
<dbReference type="InterPro" id="IPR020846">
    <property type="entry name" value="MFS_dom"/>
</dbReference>
<comment type="subcellular location">
    <subcellularLocation>
        <location evidence="1">Cell membrane</location>
        <topology evidence="1">Multi-pass membrane protein</topology>
    </subcellularLocation>
</comment>
<feature type="transmembrane region" description="Helical" evidence="6">
    <location>
        <begin position="366"/>
        <end position="387"/>
    </location>
</feature>
<dbReference type="Gene3D" id="1.20.1250.20">
    <property type="entry name" value="MFS general substrate transporter like domains"/>
    <property type="match status" value="2"/>
</dbReference>
<evidence type="ECO:0000256" key="5">
    <source>
        <dbReference type="ARBA" id="ARBA00023136"/>
    </source>
</evidence>
<dbReference type="PROSITE" id="PS50850">
    <property type="entry name" value="MFS"/>
    <property type="match status" value="1"/>
</dbReference>
<sequence length="393" mass="41389">MRAGIVTLVLGYVLSQFYRAFLPVMTPVLTTDLGATPEMLSRASGLWFLTFAAMQIPVGWALDRIGPRLTSAALLAFGGGGGAIVFALATEPWHIQAAMVLLGAGCAPVLMGSYFIIAKSFSPAVFGTLAGAVIGIGSFGNIAGSLPMAWAVESFGWRETLWALAAITFAVALLILIVVRDPARPEDHGSQSGSVLTLLKMPALWAIFPLMMVNYAPAAGLRGLWAGPYLSEVFGLDAGGIGAVTLAMGIAMIVGNFAYGPLDRVFGTRKWVIFWGNLAAAAALFGLWAFPAHGLWTATLLMAAAGLFGASFPLVMAHARAFYPPHLTGRGVTLLNLFGIGGVGLFQFASGWVYEGGQVAGDPVAGFRTLFLFFAVPALLGTLLYLFTRDRMD</sequence>
<feature type="transmembrane region" description="Helical" evidence="6">
    <location>
        <begin position="238"/>
        <end position="259"/>
    </location>
</feature>
<evidence type="ECO:0000256" key="6">
    <source>
        <dbReference type="SAM" id="Phobius"/>
    </source>
</evidence>
<evidence type="ECO:0000313" key="9">
    <source>
        <dbReference type="Proteomes" id="UP001144205"/>
    </source>
</evidence>
<dbReference type="Pfam" id="PF07690">
    <property type="entry name" value="MFS_1"/>
    <property type="match status" value="2"/>
</dbReference>
<feature type="transmembrane region" description="Helical" evidence="6">
    <location>
        <begin position="271"/>
        <end position="290"/>
    </location>
</feature>